<keyword evidence="3" id="KW-1185">Reference proteome</keyword>
<dbReference type="GO" id="GO:1902201">
    <property type="term" value="P:negative regulation of bacterial-type flagellum-dependent cell motility"/>
    <property type="evidence" value="ECO:0007669"/>
    <property type="project" value="TreeGrafter"/>
</dbReference>
<dbReference type="PROSITE" id="PS50887">
    <property type="entry name" value="GGDEF"/>
    <property type="match status" value="1"/>
</dbReference>
<dbReference type="PANTHER" id="PTHR45138">
    <property type="entry name" value="REGULATORY COMPONENTS OF SENSORY TRANSDUCTION SYSTEM"/>
    <property type="match status" value="1"/>
</dbReference>
<dbReference type="GO" id="GO:0052621">
    <property type="term" value="F:diguanylate cyclase activity"/>
    <property type="evidence" value="ECO:0007669"/>
    <property type="project" value="TreeGrafter"/>
</dbReference>
<dbReference type="Gene3D" id="3.30.70.270">
    <property type="match status" value="1"/>
</dbReference>
<sequence>MADWISPRGRLPVPVTAFGPLHLLVQRVHRMTEDGRPQQAIAAADAYLVIARTVGDVRSVRFLTQSKMYALLAMGRIGEAMLLGEELLHTAGTLLNEAKTLCDLAQLHLLRGHYVDCMRNLARAGVMLSSGPAGGDRYRSAMCSFAEAATVAEMYEVAATAYDQLCADDAPNRTASSFDLVHAVTLLYWGLRLAHVGRTEEARARLRRSAEITGRRLDHRPDSHVLAAHALALAKLGDTTVAEKLAREAIMPLRLGETYQYARMAHLALGISLRAQGLLHESRREFIAARELSEYGCRPDERPIIRFELALTALELDDGQPSRDLFETVEGQVRELWRLRLQRLAMLRQAAQREEIEAAHDRAAREVLLDPLTGLGNRRKFDLLIAEVDGRVDRGPLTLLLIDLDHFKAVNDAHSHSAGDRALRAVATILRAHCRAGDEAVRYAGDEFVIFLRGDRAAGREVAERVRSAVAVAKVLPEARLTVSVGVAAWSPGMTGDALFRAADGRLYAAKWSGRNTTAS</sequence>
<dbReference type="Pfam" id="PF00990">
    <property type="entry name" value="GGDEF"/>
    <property type="match status" value="1"/>
</dbReference>
<dbReference type="NCBIfam" id="TIGR00254">
    <property type="entry name" value="GGDEF"/>
    <property type="match status" value="1"/>
</dbReference>
<dbReference type="GO" id="GO:0005886">
    <property type="term" value="C:plasma membrane"/>
    <property type="evidence" value="ECO:0007669"/>
    <property type="project" value="TreeGrafter"/>
</dbReference>
<dbReference type="InterPro" id="IPR029787">
    <property type="entry name" value="Nucleotide_cyclase"/>
</dbReference>
<dbReference type="SUPFAM" id="SSF55073">
    <property type="entry name" value="Nucleotide cyclase"/>
    <property type="match status" value="1"/>
</dbReference>
<dbReference type="PANTHER" id="PTHR45138:SF9">
    <property type="entry name" value="DIGUANYLATE CYCLASE DGCM-RELATED"/>
    <property type="match status" value="1"/>
</dbReference>
<dbReference type="GO" id="GO:0043709">
    <property type="term" value="P:cell adhesion involved in single-species biofilm formation"/>
    <property type="evidence" value="ECO:0007669"/>
    <property type="project" value="TreeGrafter"/>
</dbReference>
<organism evidence="2 3">
    <name type="scientific">Actinoplanes digitatis</name>
    <dbReference type="NCBI Taxonomy" id="1868"/>
    <lineage>
        <taxon>Bacteria</taxon>
        <taxon>Bacillati</taxon>
        <taxon>Actinomycetota</taxon>
        <taxon>Actinomycetes</taxon>
        <taxon>Micromonosporales</taxon>
        <taxon>Micromonosporaceae</taxon>
        <taxon>Actinoplanes</taxon>
    </lineage>
</organism>
<evidence type="ECO:0000313" key="2">
    <source>
        <dbReference type="EMBL" id="MBB4766849.1"/>
    </source>
</evidence>
<dbReference type="RefSeq" id="WP_184997945.1">
    <property type="nucleotide sequence ID" value="NZ_BOMK01000049.1"/>
</dbReference>
<accession>A0A7W7MUQ4</accession>
<name>A0A7W7MUQ4_9ACTN</name>
<dbReference type="InterPro" id="IPR011990">
    <property type="entry name" value="TPR-like_helical_dom_sf"/>
</dbReference>
<evidence type="ECO:0000313" key="3">
    <source>
        <dbReference type="Proteomes" id="UP000578112"/>
    </source>
</evidence>
<evidence type="ECO:0000259" key="1">
    <source>
        <dbReference type="PROSITE" id="PS50887"/>
    </source>
</evidence>
<protein>
    <submittedName>
        <fullName evidence="2">Diguanylate cyclase (GGDEF)-like protein</fullName>
    </submittedName>
</protein>
<proteinExistence type="predicted"/>
<dbReference type="EMBL" id="JACHNH010000001">
    <property type="protein sequence ID" value="MBB4766849.1"/>
    <property type="molecule type" value="Genomic_DNA"/>
</dbReference>
<reference evidence="2 3" key="1">
    <citation type="submission" date="2020-08" db="EMBL/GenBank/DDBJ databases">
        <title>Sequencing the genomes of 1000 actinobacteria strains.</title>
        <authorList>
            <person name="Klenk H.-P."/>
        </authorList>
    </citation>
    <scope>NUCLEOTIDE SEQUENCE [LARGE SCALE GENOMIC DNA]</scope>
    <source>
        <strain evidence="2 3">DSM 43149</strain>
    </source>
</reference>
<dbReference type="Gene3D" id="1.25.40.10">
    <property type="entry name" value="Tetratricopeptide repeat domain"/>
    <property type="match status" value="1"/>
</dbReference>
<dbReference type="InterPro" id="IPR043128">
    <property type="entry name" value="Rev_trsase/Diguanyl_cyclase"/>
</dbReference>
<dbReference type="SMART" id="SM00267">
    <property type="entry name" value="GGDEF"/>
    <property type="match status" value="1"/>
</dbReference>
<gene>
    <name evidence="2" type="ORF">BJ971_007405</name>
</gene>
<dbReference type="SUPFAM" id="SSF48452">
    <property type="entry name" value="TPR-like"/>
    <property type="match status" value="1"/>
</dbReference>
<dbReference type="InterPro" id="IPR050469">
    <property type="entry name" value="Diguanylate_Cyclase"/>
</dbReference>
<dbReference type="CDD" id="cd01949">
    <property type="entry name" value="GGDEF"/>
    <property type="match status" value="1"/>
</dbReference>
<dbReference type="AlphaFoldDB" id="A0A7W7MUQ4"/>
<dbReference type="Proteomes" id="UP000578112">
    <property type="component" value="Unassembled WGS sequence"/>
</dbReference>
<comment type="caution">
    <text evidence="2">The sequence shown here is derived from an EMBL/GenBank/DDBJ whole genome shotgun (WGS) entry which is preliminary data.</text>
</comment>
<feature type="domain" description="GGDEF" evidence="1">
    <location>
        <begin position="395"/>
        <end position="520"/>
    </location>
</feature>
<dbReference type="InterPro" id="IPR000160">
    <property type="entry name" value="GGDEF_dom"/>
</dbReference>